<dbReference type="InterPro" id="IPR052926">
    <property type="entry name" value="Metallo-beta-lactamase_dom"/>
</dbReference>
<dbReference type="GO" id="GO:0016787">
    <property type="term" value="F:hydrolase activity"/>
    <property type="evidence" value="ECO:0007669"/>
    <property type="project" value="UniProtKB-KW"/>
</dbReference>
<dbReference type="InterPro" id="IPR036866">
    <property type="entry name" value="RibonucZ/Hydroxyglut_hydro"/>
</dbReference>
<dbReference type="GeneID" id="9705195"/>
<dbReference type="Pfam" id="PF00753">
    <property type="entry name" value="Lactamase_B"/>
    <property type="match status" value="1"/>
</dbReference>
<dbReference type="AlphaFoldDB" id="D9PXW7"/>
<dbReference type="Gene3D" id="3.60.15.10">
    <property type="entry name" value="Ribonuclease Z/Hydroxyacylglutathione hydrolase-like"/>
    <property type="match status" value="1"/>
</dbReference>
<evidence type="ECO:0000313" key="3">
    <source>
        <dbReference type="Proteomes" id="UP000000345"/>
    </source>
</evidence>
<gene>
    <name evidence="2" type="ordered locus">MTBMA_c14860</name>
</gene>
<dbReference type="HOGENOM" id="CLU_036012_0_0_2"/>
<name>D9PXW7_METTM</name>
<evidence type="ECO:0000259" key="1">
    <source>
        <dbReference type="Pfam" id="PF00753"/>
    </source>
</evidence>
<keyword evidence="2" id="KW-0378">Hydrolase</keyword>
<dbReference type="InterPro" id="IPR001279">
    <property type="entry name" value="Metallo-B-lactamas"/>
</dbReference>
<accession>D9PXW7</accession>
<reference key="1">
    <citation type="submission" date="2009-08" db="EMBL/GenBank/DDBJ databases">
        <title>The genome sequence of Methanothermobacter marburgensis.</title>
        <authorList>
            <person name="Kaster A."/>
            <person name="Seedorf H."/>
            <person name="Goenrich M."/>
            <person name="Wiezer A."/>
            <person name="Liesegang H."/>
            <person name="Thauer R."/>
            <person name="Gottschalk G."/>
        </authorList>
    </citation>
    <scope>NUCLEOTIDE SEQUENCE</scope>
    <source>
        <strain>Marburg</strain>
    </source>
</reference>
<dbReference type="EMBL" id="CP001710">
    <property type="protein sequence ID" value="ADL59065.1"/>
    <property type="molecule type" value="Genomic_DNA"/>
</dbReference>
<keyword evidence="3" id="KW-1185">Reference proteome</keyword>
<sequence>MLLKIICLVEDTPKDPLMGEHGLSLYIESDIRILFDMGQSRLFAENARRLGVDLRDVDVAVISHGHYDHGGGLRYFLEINDSADVLLGEGAFTPRYAVNGGWRFIGLEEIHDDRIKFISKTESFPGFTVIRDFRDLFEKPAGNRALFECLNGEPVPDSFSDELAIVIEDEGHLNLITGCSHNGILNIVSKAYDIFHKPVDLLVGGFHLEGPSEGVASRLGEFVRGPVYTGHCTSEEARLSLAEGPVNVNPLQTGTEIIT</sequence>
<dbReference type="PANTHER" id="PTHR13754:SF13">
    <property type="entry name" value="METALLO-BETA-LACTAMASE SUPERFAMILY PROTEIN (AFU_ORTHOLOGUE AFUA_3G07630)"/>
    <property type="match status" value="1"/>
</dbReference>
<dbReference type="SUPFAM" id="SSF56281">
    <property type="entry name" value="Metallo-hydrolase/oxidoreductase"/>
    <property type="match status" value="1"/>
</dbReference>
<dbReference type="STRING" id="79929.MTBMA_c14860"/>
<dbReference type="PANTHER" id="PTHR13754">
    <property type="entry name" value="METALLO-BETA-LACTAMASE SUPERFAMILY PROTEIN"/>
    <property type="match status" value="1"/>
</dbReference>
<dbReference type="InterPro" id="IPR041712">
    <property type="entry name" value="DHPS-like_MBL-fold"/>
</dbReference>
<dbReference type="PATRIC" id="fig|79929.8.peg.1439"/>
<dbReference type="Proteomes" id="UP000000345">
    <property type="component" value="Chromosome"/>
</dbReference>
<dbReference type="RefSeq" id="WP_013296276.1">
    <property type="nucleotide sequence ID" value="NC_014408.1"/>
</dbReference>
<reference evidence="2 3" key="2">
    <citation type="journal article" date="2010" name="J. Bacteriol.">
        <title>Complete genome sequence of Methanothermobacter marburgensis, a methanoarchaeon model organism.</title>
        <authorList>
            <person name="Liesegang H."/>
            <person name="Kaster A.K."/>
            <person name="Wiezer A."/>
            <person name="Goenrich M."/>
            <person name="Wollherr A."/>
            <person name="Seedorf H."/>
            <person name="Gottschalk G."/>
            <person name="Thauer R.K."/>
        </authorList>
    </citation>
    <scope>NUCLEOTIDE SEQUENCE [LARGE SCALE GENOMIC DNA]</scope>
    <source>
        <strain evidence="3">ATCC BAA-927 / DSM 2133 / JCM 14651 / NBRC 100331 / OCM 82 / Marburg</strain>
    </source>
</reference>
<dbReference type="CDD" id="cd07713">
    <property type="entry name" value="DHPS-like_MBL-fold"/>
    <property type="match status" value="1"/>
</dbReference>
<feature type="domain" description="Metallo-beta-lactamase" evidence="1">
    <location>
        <begin position="29"/>
        <end position="107"/>
    </location>
</feature>
<dbReference type="PaxDb" id="79929-MTBMA_c14860"/>
<evidence type="ECO:0000313" key="2">
    <source>
        <dbReference type="EMBL" id="ADL59065.1"/>
    </source>
</evidence>
<dbReference type="GO" id="GO:0016740">
    <property type="term" value="F:transferase activity"/>
    <property type="evidence" value="ECO:0007669"/>
    <property type="project" value="TreeGrafter"/>
</dbReference>
<dbReference type="GeneID" id="77400258"/>
<protein>
    <submittedName>
        <fullName evidence="2">Predicted hydrolase</fullName>
    </submittedName>
</protein>
<proteinExistence type="predicted"/>
<dbReference type="KEGG" id="mmg:MTBMA_c14860"/>
<organism evidence="2 3">
    <name type="scientific">Methanothermobacter marburgensis (strain ATCC BAA-927 / DSM 2133 / JCM 14651 / NBRC 100331 / OCM 82 / Marburg)</name>
    <name type="common">Methanobacterium thermoautotrophicum</name>
    <dbReference type="NCBI Taxonomy" id="79929"/>
    <lineage>
        <taxon>Archaea</taxon>
        <taxon>Methanobacteriati</taxon>
        <taxon>Methanobacteriota</taxon>
        <taxon>Methanomada group</taxon>
        <taxon>Methanobacteria</taxon>
        <taxon>Methanobacteriales</taxon>
        <taxon>Methanobacteriaceae</taxon>
        <taxon>Methanothermobacter</taxon>
    </lineage>
</organism>